<evidence type="ECO:0000256" key="5">
    <source>
        <dbReference type="ARBA" id="ARBA00023125"/>
    </source>
</evidence>
<dbReference type="PANTHER" id="PTHR47165">
    <property type="entry name" value="OS03G0429900 PROTEIN"/>
    <property type="match status" value="1"/>
</dbReference>
<gene>
    <name evidence="10" type="primary">Contig10502.g11206</name>
    <name evidence="10" type="ORF">STYLEM_9177</name>
</gene>
<comment type="similarity">
    <text evidence="1">Belongs to the replication factor A protein 1 family.</text>
</comment>
<dbReference type="Proteomes" id="UP000039865">
    <property type="component" value="Unassembled WGS sequence"/>
</dbReference>
<keyword evidence="11" id="KW-1185">Reference proteome</keyword>
<dbReference type="FunCoup" id="A0A078AEB7">
    <property type="interactions" value="589"/>
</dbReference>
<dbReference type="GO" id="GO:0008270">
    <property type="term" value="F:zinc ion binding"/>
    <property type="evidence" value="ECO:0007669"/>
    <property type="project" value="UniProtKB-KW"/>
</dbReference>
<dbReference type="InterPro" id="IPR013955">
    <property type="entry name" value="Rep_factor-A_C"/>
</dbReference>
<dbReference type="Pfam" id="PF16900">
    <property type="entry name" value="REPA_OB_2"/>
    <property type="match status" value="1"/>
</dbReference>
<dbReference type="Pfam" id="PF08646">
    <property type="entry name" value="Rep_fac-A_C"/>
    <property type="match status" value="1"/>
</dbReference>
<dbReference type="PANTHER" id="PTHR47165:SF4">
    <property type="entry name" value="OS03G0429900 PROTEIN"/>
    <property type="match status" value="1"/>
</dbReference>
<dbReference type="InterPro" id="IPR031657">
    <property type="entry name" value="REPA_OB_2"/>
</dbReference>
<evidence type="ECO:0000313" key="11">
    <source>
        <dbReference type="Proteomes" id="UP000039865"/>
    </source>
</evidence>
<dbReference type="GO" id="GO:0003677">
    <property type="term" value="F:DNA binding"/>
    <property type="evidence" value="ECO:0007669"/>
    <property type="project" value="UniProtKB-KW"/>
</dbReference>
<accession>A0A078AEB7</accession>
<proteinExistence type="inferred from homology"/>
<dbReference type="InParanoid" id="A0A078AEB7"/>
<dbReference type="Pfam" id="PF02721">
    <property type="entry name" value="DUF223"/>
    <property type="match status" value="1"/>
</dbReference>
<name>A0A078AEB7_STYLE</name>
<keyword evidence="4" id="KW-0862">Zinc</keyword>
<feature type="region of interest" description="Disordered" evidence="6">
    <location>
        <begin position="154"/>
        <end position="186"/>
    </location>
</feature>
<keyword evidence="3" id="KW-0863">Zinc-finger</keyword>
<dbReference type="FunFam" id="2.40.50.140:FF:000041">
    <property type="entry name" value="Replication protein A subunit"/>
    <property type="match status" value="1"/>
</dbReference>
<dbReference type="CDD" id="cd04474">
    <property type="entry name" value="RPA1_DBD_A"/>
    <property type="match status" value="1"/>
</dbReference>
<evidence type="ECO:0000259" key="9">
    <source>
        <dbReference type="Pfam" id="PF16900"/>
    </source>
</evidence>
<keyword evidence="2" id="KW-0479">Metal-binding</keyword>
<evidence type="ECO:0000313" key="10">
    <source>
        <dbReference type="EMBL" id="CDW80181.1"/>
    </source>
</evidence>
<keyword evidence="5 10" id="KW-0238">DNA-binding</keyword>
<dbReference type="AlphaFoldDB" id="A0A078AEB7"/>
<dbReference type="Gene3D" id="2.40.50.140">
    <property type="entry name" value="Nucleic acid-binding proteins"/>
    <property type="match status" value="3"/>
</dbReference>
<evidence type="ECO:0000256" key="1">
    <source>
        <dbReference type="ARBA" id="ARBA00005690"/>
    </source>
</evidence>
<feature type="compositionally biased region" description="Low complexity" evidence="6">
    <location>
        <begin position="162"/>
        <end position="174"/>
    </location>
</feature>
<reference evidence="10 11" key="1">
    <citation type="submission" date="2014-06" db="EMBL/GenBank/DDBJ databases">
        <authorList>
            <person name="Swart Estienne"/>
        </authorList>
    </citation>
    <scope>NUCLEOTIDE SEQUENCE [LARGE SCALE GENOMIC DNA]</scope>
    <source>
        <strain evidence="10 11">130c</strain>
    </source>
</reference>
<dbReference type="InterPro" id="IPR003871">
    <property type="entry name" value="RFA1B/D_OB_1st"/>
</dbReference>
<organism evidence="10 11">
    <name type="scientific">Stylonychia lemnae</name>
    <name type="common">Ciliate</name>
    <dbReference type="NCBI Taxonomy" id="5949"/>
    <lineage>
        <taxon>Eukaryota</taxon>
        <taxon>Sar</taxon>
        <taxon>Alveolata</taxon>
        <taxon>Ciliophora</taxon>
        <taxon>Intramacronucleata</taxon>
        <taxon>Spirotrichea</taxon>
        <taxon>Stichotrichia</taxon>
        <taxon>Sporadotrichida</taxon>
        <taxon>Oxytrichidae</taxon>
        <taxon>Stylonychinae</taxon>
        <taxon>Stylonychia</taxon>
    </lineage>
</organism>
<evidence type="ECO:0000256" key="4">
    <source>
        <dbReference type="ARBA" id="ARBA00022833"/>
    </source>
</evidence>
<dbReference type="SUPFAM" id="SSF50249">
    <property type="entry name" value="Nucleic acid-binding proteins"/>
    <property type="match status" value="3"/>
</dbReference>
<evidence type="ECO:0000256" key="6">
    <source>
        <dbReference type="SAM" id="MobiDB-lite"/>
    </source>
</evidence>
<dbReference type="InterPro" id="IPR047192">
    <property type="entry name" value="Euk_RPA1_DBD_C"/>
</dbReference>
<protein>
    <submittedName>
        <fullName evidence="10">Replication protein a 70 kDa dna-binding subunit-like</fullName>
    </submittedName>
</protein>
<feature type="domain" description="Replication protein A 70 kDa DNA-binding subunit B/D first OB fold" evidence="7">
    <location>
        <begin position="198"/>
        <end position="302"/>
    </location>
</feature>
<evidence type="ECO:0000259" key="8">
    <source>
        <dbReference type="Pfam" id="PF08646"/>
    </source>
</evidence>
<feature type="domain" description="Replication protein A OB" evidence="9">
    <location>
        <begin position="320"/>
        <end position="409"/>
    </location>
</feature>
<dbReference type="OrthoDB" id="295159at2759"/>
<evidence type="ECO:0000259" key="7">
    <source>
        <dbReference type="Pfam" id="PF02721"/>
    </source>
</evidence>
<feature type="domain" description="Replication factor A C-terminal" evidence="8">
    <location>
        <begin position="431"/>
        <end position="567"/>
    </location>
</feature>
<dbReference type="OMA" id="QINARYY"/>
<dbReference type="InterPro" id="IPR012340">
    <property type="entry name" value="NA-bd_OB-fold"/>
</dbReference>
<sequence length="612" mass="70805">MNLDQQEPEQEQVTCLSKNCLKDIIQNSHPSLESKFVLQVLNLKDVEESKKERRVDLGINIQMNSQDETMNVLILTKPPIVIFKELKTKIGLPKDFDQNLKDGFKNEKLAIEVDIPKHIIQLNKGEKQKIETQLFNMQEFECAFEKEIEENQMKQCAKTDDSSPTQSTSCLSSPAKSDMTDTSAQPKEKIQIKIQQNYMPIKALTSFNYEWTIKARVIKKHETKTWKNKRSEGQLLNIDLMDSYGTQIQSTFFREALRKYGSMIEERKVYLFSNGQVKISNQKFTSIKNDFCLVFDKHADIVEVPDDDSIDENGYSFVGINEIQKLDKSIKKVIDIIGVLINSGQITEVTTKNGQIKEKRLITIADDTNLAIQVCFWAEMVHKFDDISGNPVIALKSVRVVDFVGNQLQSGFIKNLNKYSPKESPIKQISDQIKNDEKSLYLACPEDNCRKKVVEIPDNNFRCDSCNKIFDTCVPTYMLLVKLQDQSESVYVNFYREQGFQIMNQTADAINNLQRENRHDLVNEAFFDAQFKNYQIQIKAKRNRKGENSRLSYYATKILNHSFNQENLELLKRLDIYGKLIKIDEDQKNQQQLQQIQEQNQLNMQAEIAVNN</sequence>
<evidence type="ECO:0000256" key="2">
    <source>
        <dbReference type="ARBA" id="ARBA00022723"/>
    </source>
</evidence>
<dbReference type="EMBL" id="CCKQ01008719">
    <property type="protein sequence ID" value="CDW80181.1"/>
    <property type="molecule type" value="Genomic_DNA"/>
</dbReference>
<evidence type="ECO:0000256" key="3">
    <source>
        <dbReference type="ARBA" id="ARBA00022771"/>
    </source>
</evidence>
<dbReference type="CDD" id="cd04476">
    <property type="entry name" value="RPA1_DBD_C"/>
    <property type="match status" value="1"/>
</dbReference>